<comment type="caution">
    <text evidence="1">The sequence shown here is derived from an EMBL/GenBank/DDBJ whole genome shotgun (WGS) entry which is preliminary data.</text>
</comment>
<evidence type="ECO:0000313" key="2">
    <source>
        <dbReference type="Proteomes" id="UP000711996"/>
    </source>
</evidence>
<reference evidence="1" key="1">
    <citation type="submission" date="2019-06" db="EMBL/GenBank/DDBJ databases">
        <authorList>
            <person name="Gan P."/>
            <person name="Shirasu K."/>
        </authorList>
    </citation>
    <scope>NUCLEOTIDE SEQUENCE [LARGE SCALE GENOMIC DNA]</scope>
    <source>
        <strain evidence="1">CAD2</strain>
    </source>
</reference>
<organism evidence="1 2">
    <name type="scientific">Colletotrichum siamense</name>
    <name type="common">Anthracnose fungus</name>
    <dbReference type="NCBI Taxonomy" id="690259"/>
    <lineage>
        <taxon>Eukaryota</taxon>
        <taxon>Fungi</taxon>
        <taxon>Dikarya</taxon>
        <taxon>Ascomycota</taxon>
        <taxon>Pezizomycotina</taxon>
        <taxon>Sordariomycetes</taxon>
        <taxon>Hypocreomycetidae</taxon>
        <taxon>Glomerellales</taxon>
        <taxon>Glomerellaceae</taxon>
        <taxon>Colletotrichum</taxon>
        <taxon>Colletotrichum gloeosporioides species complex</taxon>
    </lineage>
</organism>
<keyword evidence="2" id="KW-1185">Reference proteome</keyword>
<proteinExistence type="predicted"/>
<dbReference type="Proteomes" id="UP000711996">
    <property type="component" value="Unassembled WGS sequence"/>
</dbReference>
<evidence type="ECO:0000313" key="1">
    <source>
        <dbReference type="EMBL" id="KAF4843767.1"/>
    </source>
</evidence>
<accession>A0A9P5EC96</accession>
<sequence length="147" mass="16210">MLRLSGPATASTANSSRRVVLALTLTGHWNILKTRCALKPSSRDAPEMRPPSSVWCEFSPSRTYNAIRNISQEMCPAVPVDETDRRIPPYGASNPVGVVTVDDAKKSPWELGGLYEMRIKSSMVLWHHIVLVEASQARNSNSSLSFV</sequence>
<dbReference type="OrthoDB" id="10362206at2759"/>
<dbReference type="EMBL" id="QPMT01000081">
    <property type="protein sequence ID" value="KAF4843767.1"/>
    <property type="molecule type" value="Genomic_DNA"/>
</dbReference>
<gene>
    <name evidence="1" type="ORF">CGCSCA2_v014146</name>
</gene>
<protein>
    <submittedName>
        <fullName evidence="1">Uncharacterized protein</fullName>
    </submittedName>
</protein>
<name>A0A9P5EC96_COLSI</name>
<dbReference type="AlphaFoldDB" id="A0A9P5EC96"/>